<evidence type="ECO:0000256" key="1">
    <source>
        <dbReference type="ARBA" id="ARBA00022837"/>
    </source>
</evidence>
<dbReference type="SMART" id="SM00054">
    <property type="entry name" value="EFh"/>
    <property type="match status" value="2"/>
</dbReference>
<dbReference type="InterPro" id="IPR002048">
    <property type="entry name" value="EF_hand_dom"/>
</dbReference>
<evidence type="ECO:0000313" key="5">
    <source>
        <dbReference type="Proteomes" id="UP000663855"/>
    </source>
</evidence>
<feature type="domain" description="EF-hand" evidence="2">
    <location>
        <begin position="117"/>
        <end position="152"/>
    </location>
</feature>
<gene>
    <name evidence="4" type="ORF">BYL167_LOCUS11956</name>
    <name evidence="3" type="ORF">CJN711_LOCUS30192</name>
</gene>
<dbReference type="PROSITE" id="PS50222">
    <property type="entry name" value="EF_HAND_2"/>
    <property type="match status" value="2"/>
</dbReference>
<dbReference type="Gene3D" id="1.10.238.10">
    <property type="entry name" value="EF-hand"/>
    <property type="match status" value="1"/>
</dbReference>
<protein>
    <recommendedName>
        <fullName evidence="2">EF-hand domain-containing protein</fullName>
    </recommendedName>
</protein>
<dbReference type="InterPro" id="IPR011992">
    <property type="entry name" value="EF-hand-dom_pair"/>
</dbReference>
<reference evidence="3" key="1">
    <citation type="submission" date="2021-02" db="EMBL/GenBank/DDBJ databases">
        <authorList>
            <person name="Nowell W R."/>
        </authorList>
    </citation>
    <scope>NUCLEOTIDE SEQUENCE</scope>
</reference>
<keyword evidence="1" id="KW-0106">Calcium</keyword>
<dbReference type="Proteomes" id="UP000663855">
    <property type="component" value="Unassembled WGS sequence"/>
</dbReference>
<name>A0A815WSM3_9BILA</name>
<sequence>MSYSTSSSSYSHSQSHSHSHSHSYQYEYQYSYTSQSGQAGTRSVSLPKDCFDRFISFAPQRAISQQNFMKVVQVIMMGSKATDSDIRQAFTILDADGSGTLDMKELSKVIPAIMPGATCDTLPTMIRRYDKNCDNILNLNEFTGLVKGNLGRDVVCTDVHMIQWN</sequence>
<proteinExistence type="predicted"/>
<dbReference type="PROSITE" id="PS00018">
    <property type="entry name" value="EF_HAND_1"/>
    <property type="match status" value="2"/>
</dbReference>
<evidence type="ECO:0000259" key="2">
    <source>
        <dbReference type="PROSITE" id="PS50222"/>
    </source>
</evidence>
<dbReference type="SUPFAM" id="SSF47473">
    <property type="entry name" value="EF-hand"/>
    <property type="match status" value="1"/>
</dbReference>
<dbReference type="CDD" id="cd00051">
    <property type="entry name" value="EFh"/>
    <property type="match status" value="1"/>
</dbReference>
<accession>A0A815WSM3</accession>
<dbReference type="Pfam" id="PF13499">
    <property type="entry name" value="EF-hand_7"/>
    <property type="match status" value="1"/>
</dbReference>
<comment type="caution">
    <text evidence="3">The sequence shown here is derived from an EMBL/GenBank/DDBJ whole genome shotgun (WGS) entry which is preliminary data.</text>
</comment>
<organism evidence="3 5">
    <name type="scientific">Rotaria magnacalcarata</name>
    <dbReference type="NCBI Taxonomy" id="392030"/>
    <lineage>
        <taxon>Eukaryota</taxon>
        <taxon>Metazoa</taxon>
        <taxon>Spiralia</taxon>
        <taxon>Gnathifera</taxon>
        <taxon>Rotifera</taxon>
        <taxon>Eurotatoria</taxon>
        <taxon>Bdelloidea</taxon>
        <taxon>Philodinida</taxon>
        <taxon>Philodinidae</taxon>
        <taxon>Rotaria</taxon>
    </lineage>
</organism>
<dbReference type="AlphaFoldDB" id="A0A815WSM3"/>
<dbReference type="Proteomes" id="UP000681967">
    <property type="component" value="Unassembled WGS sequence"/>
</dbReference>
<dbReference type="EMBL" id="CAJOBH010003855">
    <property type="protein sequence ID" value="CAF3968706.1"/>
    <property type="molecule type" value="Genomic_DNA"/>
</dbReference>
<dbReference type="EMBL" id="CAJNOV010014364">
    <property type="protein sequence ID" value="CAF1548035.1"/>
    <property type="molecule type" value="Genomic_DNA"/>
</dbReference>
<evidence type="ECO:0000313" key="3">
    <source>
        <dbReference type="EMBL" id="CAF1548035.1"/>
    </source>
</evidence>
<dbReference type="GO" id="GO:0005509">
    <property type="term" value="F:calcium ion binding"/>
    <property type="evidence" value="ECO:0007669"/>
    <property type="project" value="InterPro"/>
</dbReference>
<dbReference type="InterPro" id="IPR018247">
    <property type="entry name" value="EF_Hand_1_Ca_BS"/>
</dbReference>
<evidence type="ECO:0000313" key="4">
    <source>
        <dbReference type="EMBL" id="CAF3968706.1"/>
    </source>
</evidence>
<feature type="domain" description="EF-hand" evidence="2">
    <location>
        <begin position="81"/>
        <end position="116"/>
    </location>
</feature>